<dbReference type="InterPro" id="IPR025110">
    <property type="entry name" value="AMP-bd_C"/>
</dbReference>
<comment type="similarity">
    <text evidence="1">Belongs to the ATP-dependent AMP-binding enzyme family.</text>
</comment>
<dbReference type="PROSITE" id="PS00455">
    <property type="entry name" value="AMP_BINDING"/>
    <property type="match status" value="1"/>
</dbReference>
<dbReference type="EC" id="6.2.1.3" evidence="5"/>
<feature type="domain" description="AMP-binding enzyme C-terminal" evidence="4">
    <location>
        <begin position="418"/>
        <end position="490"/>
    </location>
</feature>
<dbReference type="InterPro" id="IPR020845">
    <property type="entry name" value="AMP-binding_CS"/>
</dbReference>
<keyword evidence="2 5" id="KW-0436">Ligase</keyword>
<dbReference type="InterPro" id="IPR000873">
    <property type="entry name" value="AMP-dep_synth/lig_dom"/>
</dbReference>
<dbReference type="SUPFAM" id="SSF56801">
    <property type="entry name" value="Acetyl-CoA synthetase-like"/>
    <property type="match status" value="1"/>
</dbReference>
<dbReference type="InterPro" id="IPR042099">
    <property type="entry name" value="ANL_N_sf"/>
</dbReference>
<proteinExistence type="inferred from homology"/>
<dbReference type="PANTHER" id="PTHR43201:SF5">
    <property type="entry name" value="MEDIUM-CHAIN ACYL-COA LIGASE ACSF2, MITOCHONDRIAL"/>
    <property type="match status" value="1"/>
</dbReference>
<dbReference type="AlphaFoldDB" id="A0A3B0SAB7"/>
<organism evidence="5">
    <name type="scientific">hydrothermal vent metagenome</name>
    <dbReference type="NCBI Taxonomy" id="652676"/>
    <lineage>
        <taxon>unclassified sequences</taxon>
        <taxon>metagenomes</taxon>
        <taxon>ecological metagenomes</taxon>
    </lineage>
</organism>
<evidence type="ECO:0000256" key="1">
    <source>
        <dbReference type="ARBA" id="ARBA00006432"/>
    </source>
</evidence>
<dbReference type="Gene3D" id="3.30.300.30">
    <property type="match status" value="1"/>
</dbReference>
<dbReference type="Pfam" id="PF13193">
    <property type="entry name" value="AMP-binding_C"/>
    <property type="match status" value="1"/>
</dbReference>
<name>A0A3B0SAB7_9ZZZZ</name>
<evidence type="ECO:0000256" key="2">
    <source>
        <dbReference type="ARBA" id="ARBA00022598"/>
    </source>
</evidence>
<sequence length="503" mass="56736">MTAITDWTRKWAATCPEKMAIHHQNSKISYGDLDRKITETAAMLYHSLELRRGDRVAFLGQNHPRMLYLLFACARIGAIFVPLNWRLTPAEHIHMLVNSGAAALFVEEDYQDHCEILKQKLPDCRLVTWGGRKKPGWLGLRHLMEMGKGHDPAPETGQDGPLLLIYTSGTTGFPKGAVLSRAALEYNALNSIHMHDMTHDDVILTILPMFHVGGLNIQTMAAFSLGATVVLLQNFDVEQTIDAINRDRPSLAIILPAHMAPLQAHEKWSQVDLSCFRAVTTGSCVIPKDMTRFWHDRKIPLLQVYGSSETCPIAIHQRAENAFDTEDSIGFAAKYCEVRIMDDQGHDCDDDQPGEIVIKGPNVMTCYWQDEAATTAALKDRWYFTGDIGYRDAQGCYHFVDRKKDMIISGSENIYPAELEVVLGSHPEIHEVAVVGRPDDRWGEIVVAFIVLNPASSLGQAEILDWLASRLGRYKHPRIFHFIDEMPRNEMRKILKEDLRARA</sequence>
<dbReference type="GO" id="GO:0004467">
    <property type="term" value="F:long-chain fatty acid-CoA ligase activity"/>
    <property type="evidence" value="ECO:0007669"/>
    <property type="project" value="UniProtKB-EC"/>
</dbReference>
<protein>
    <submittedName>
        <fullName evidence="5">Long-chain-fatty-acid--CoA ligase</fullName>
        <ecNumber evidence="5">6.2.1.3</ecNumber>
    </submittedName>
</protein>
<dbReference type="PANTHER" id="PTHR43201">
    <property type="entry name" value="ACYL-COA SYNTHETASE"/>
    <property type="match status" value="1"/>
</dbReference>
<evidence type="ECO:0000313" key="5">
    <source>
        <dbReference type="EMBL" id="VAW00933.1"/>
    </source>
</evidence>
<dbReference type="Gene3D" id="3.40.50.12780">
    <property type="entry name" value="N-terminal domain of ligase-like"/>
    <property type="match status" value="1"/>
</dbReference>
<accession>A0A3B0SAB7</accession>
<dbReference type="InterPro" id="IPR045851">
    <property type="entry name" value="AMP-bd_C_sf"/>
</dbReference>
<dbReference type="GO" id="GO:0031956">
    <property type="term" value="F:medium-chain fatty acid-CoA ligase activity"/>
    <property type="evidence" value="ECO:0007669"/>
    <property type="project" value="TreeGrafter"/>
</dbReference>
<evidence type="ECO:0000259" key="3">
    <source>
        <dbReference type="Pfam" id="PF00501"/>
    </source>
</evidence>
<dbReference type="EMBL" id="UOEJ01000139">
    <property type="protein sequence ID" value="VAW00933.1"/>
    <property type="molecule type" value="Genomic_DNA"/>
</dbReference>
<reference evidence="5" key="1">
    <citation type="submission" date="2018-06" db="EMBL/GenBank/DDBJ databases">
        <authorList>
            <person name="Zhirakovskaya E."/>
        </authorList>
    </citation>
    <scope>NUCLEOTIDE SEQUENCE</scope>
</reference>
<feature type="domain" description="AMP-dependent synthetase/ligase" evidence="3">
    <location>
        <begin position="9"/>
        <end position="368"/>
    </location>
</feature>
<gene>
    <name evidence="5" type="ORF">MNBD_ALPHA01-821</name>
</gene>
<dbReference type="Pfam" id="PF00501">
    <property type="entry name" value="AMP-binding"/>
    <property type="match status" value="1"/>
</dbReference>
<evidence type="ECO:0000259" key="4">
    <source>
        <dbReference type="Pfam" id="PF13193"/>
    </source>
</evidence>